<dbReference type="SUPFAM" id="SSF56112">
    <property type="entry name" value="Protein kinase-like (PK-like)"/>
    <property type="match status" value="1"/>
</dbReference>
<dbReference type="GeneID" id="85313531"/>
<dbReference type="Gene3D" id="3.90.1200.10">
    <property type="match status" value="1"/>
</dbReference>
<dbReference type="AlphaFoldDB" id="A0AAJ0BPX9"/>
<proteinExistence type="predicted"/>
<comment type="catalytic activity">
    <reaction evidence="2">
        <text>N(6)-D-ribulosyl-L-lysyl-[protein] + ATP = N(6)-(3-O-phospho-D-ribulosyl)-L-lysyl-[protein] + ADP + H(+)</text>
        <dbReference type="Rhea" id="RHEA:48432"/>
        <dbReference type="Rhea" id="RHEA-COMP:12103"/>
        <dbReference type="Rhea" id="RHEA-COMP:12104"/>
        <dbReference type="ChEBI" id="CHEBI:15378"/>
        <dbReference type="ChEBI" id="CHEBI:30616"/>
        <dbReference type="ChEBI" id="CHEBI:90418"/>
        <dbReference type="ChEBI" id="CHEBI:90420"/>
        <dbReference type="ChEBI" id="CHEBI:456216"/>
        <dbReference type="EC" id="2.7.1.172"/>
    </reaction>
    <physiologicalReaction direction="left-to-right" evidence="2">
        <dbReference type="Rhea" id="RHEA:48433"/>
    </physiologicalReaction>
</comment>
<gene>
    <name evidence="3" type="ORF">QBC33DRAFT_564193</name>
</gene>
<dbReference type="InterPro" id="IPR016477">
    <property type="entry name" value="Fructo-/Ketosamine-3-kinase"/>
</dbReference>
<dbReference type="GO" id="GO:0102193">
    <property type="term" value="F:protein-ribulosamine 3-kinase activity"/>
    <property type="evidence" value="ECO:0007669"/>
    <property type="project" value="UniProtKB-EC"/>
</dbReference>
<sequence>MSLPQISLDPATVKALPRGRLVVSVDSHGKTNGAKGLKVVAELAGEERVYFLKITEGKQAINMAVGEWEDWFLRQFRLNIQWEQYVRGPDPEMEQLVAEFSTKVIPRLLRPLQTGGRNIKPSLCHADIEHGNIHLDLQTQEPIIFDPCCVYGHHEFELGMFRGPNYGWGREFIEEYLKEIPPSEP</sequence>
<comment type="caution">
    <text evidence="3">The sequence shown here is derived from an EMBL/GenBank/DDBJ whole genome shotgun (WGS) entry which is preliminary data.</text>
</comment>
<protein>
    <recommendedName>
        <fullName evidence="1">protein-ribulosamine 3-kinase</fullName>
        <ecNumber evidence="1">2.7.1.172</ecNumber>
    </recommendedName>
</protein>
<dbReference type="EC" id="2.7.1.172" evidence="1"/>
<dbReference type="Pfam" id="PF03881">
    <property type="entry name" value="Fructosamin_kin"/>
    <property type="match status" value="1"/>
</dbReference>
<evidence type="ECO:0000256" key="1">
    <source>
        <dbReference type="ARBA" id="ARBA00011961"/>
    </source>
</evidence>
<keyword evidence="4" id="KW-1185">Reference proteome</keyword>
<dbReference type="RefSeq" id="XP_060278268.1">
    <property type="nucleotide sequence ID" value="XM_060430344.1"/>
</dbReference>
<reference evidence="3" key="1">
    <citation type="submission" date="2023-06" db="EMBL/GenBank/DDBJ databases">
        <title>Genome-scale phylogeny and comparative genomics of the fungal order Sordariales.</title>
        <authorList>
            <consortium name="Lawrence Berkeley National Laboratory"/>
            <person name="Hensen N."/>
            <person name="Bonometti L."/>
            <person name="Westerberg I."/>
            <person name="Brannstrom I.O."/>
            <person name="Guillou S."/>
            <person name="Cros-Aarteil S."/>
            <person name="Calhoun S."/>
            <person name="Haridas S."/>
            <person name="Kuo A."/>
            <person name="Mondo S."/>
            <person name="Pangilinan J."/>
            <person name="Riley R."/>
            <person name="Labutti K."/>
            <person name="Andreopoulos B."/>
            <person name="Lipzen A."/>
            <person name="Chen C."/>
            <person name="Yanf M."/>
            <person name="Daum C."/>
            <person name="Ng V."/>
            <person name="Clum A."/>
            <person name="Steindorff A."/>
            <person name="Ohm R."/>
            <person name="Martin F."/>
            <person name="Silar P."/>
            <person name="Natvig D."/>
            <person name="Lalanne C."/>
            <person name="Gautier V."/>
            <person name="Ament-Velasquez S.L."/>
            <person name="Kruys A."/>
            <person name="Hutchinson M.I."/>
            <person name="Powell A.J."/>
            <person name="Barry K."/>
            <person name="Miller A.N."/>
            <person name="Grigoriev I.V."/>
            <person name="Debuchy R."/>
            <person name="Gladieux P."/>
            <person name="Thoren M.H."/>
            <person name="Johannesson H."/>
        </authorList>
    </citation>
    <scope>NUCLEOTIDE SEQUENCE</scope>
    <source>
        <strain evidence="3">8032-3</strain>
    </source>
</reference>
<organism evidence="3 4">
    <name type="scientific">Phialemonium atrogriseum</name>
    <dbReference type="NCBI Taxonomy" id="1093897"/>
    <lineage>
        <taxon>Eukaryota</taxon>
        <taxon>Fungi</taxon>
        <taxon>Dikarya</taxon>
        <taxon>Ascomycota</taxon>
        <taxon>Pezizomycotina</taxon>
        <taxon>Sordariomycetes</taxon>
        <taxon>Sordariomycetidae</taxon>
        <taxon>Cephalothecales</taxon>
        <taxon>Cephalothecaceae</taxon>
        <taxon>Phialemonium</taxon>
    </lineage>
</organism>
<dbReference type="PANTHER" id="PTHR12149:SF8">
    <property type="entry name" value="PROTEIN-RIBULOSAMINE 3-KINASE"/>
    <property type="match status" value="1"/>
</dbReference>
<evidence type="ECO:0000256" key="2">
    <source>
        <dbReference type="ARBA" id="ARBA00048655"/>
    </source>
</evidence>
<dbReference type="InterPro" id="IPR011009">
    <property type="entry name" value="Kinase-like_dom_sf"/>
</dbReference>
<evidence type="ECO:0000313" key="4">
    <source>
        <dbReference type="Proteomes" id="UP001244011"/>
    </source>
</evidence>
<dbReference type="PANTHER" id="PTHR12149">
    <property type="entry name" value="FRUCTOSAMINE 3 KINASE-RELATED PROTEIN"/>
    <property type="match status" value="1"/>
</dbReference>
<accession>A0AAJ0BPX9</accession>
<dbReference type="Proteomes" id="UP001244011">
    <property type="component" value="Unassembled WGS sequence"/>
</dbReference>
<evidence type="ECO:0000313" key="3">
    <source>
        <dbReference type="EMBL" id="KAK1762055.1"/>
    </source>
</evidence>
<dbReference type="EMBL" id="MU839044">
    <property type="protein sequence ID" value="KAK1762055.1"/>
    <property type="molecule type" value="Genomic_DNA"/>
</dbReference>
<name>A0AAJ0BPX9_9PEZI</name>